<evidence type="ECO:0000313" key="1">
    <source>
        <dbReference type="EMBL" id="MEI4274221.1"/>
    </source>
</evidence>
<sequence length="41" mass="4373">MPFDDPNGTWADLREIVDGGCLLLRPDCYVAARHSDAPGAG</sequence>
<dbReference type="Proteomes" id="UP001361570">
    <property type="component" value="Unassembled WGS sequence"/>
</dbReference>
<proteinExistence type="predicted"/>
<dbReference type="Gene3D" id="3.40.30.120">
    <property type="match status" value="1"/>
</dbReference>
<dbReference type="RefSeq" id="WP_336406336.1">
    <property type="nucleotide sequence ID" value="NZ_JBAPLU010000043.1"/>
</dbReference>
<gene>
    <name evidence="1" type="ORF">TEK04_21055</name>
</gene>
<name>A0ABU8DZG6_9ACTN</name>
<organism evidence="1 2">
    <name type="scientific">Klenkia sesuvii</name>
    <dbReference type="NCBI Taxonomy" id="3103137"/>
    <lineage>
        <taxon>Bacteria</taxon>
        <taxon>Bacillati</taxon>
        <taxon>Actinomycetota</taxon>
        <taxon>Actinomycetes</taxon>
        <taxon>Geodermatophilales</taxon>
        <taxon>Geodermatophilaceae</taxon>
        <taxon>Klenkia</taxon>
    </lineage>
</organism>
<evidence type="ECO:0000313" key="2">
    <source>
        <dbReference type="Proteomes" id="UP001361570"/>
    </source>
</evidence>
<keyword evidence="2" id="KW-1185">Reference proteome</keyword>
<reference evidence="1 2" key="1">
    <citation type="submission" date="2024-03" db="EMBL/GenBank/DDBJ databases">
        <title>Draft genome sequence of Klenkia sp. LSe6-5.</title>
        <authorList>
            <person name="Duangmal K."/>
            <person name="Chantavorakit T."/>
        </authorList>
    </citation>
    <scope>NUCLEOTIDE SEQUENCE [LARGE SCALE GENOMIC DNA]</scope>
    <source>
        <strain evidence="1 2">LSe6-5</strain>
    </source>
</reference>
<protein>
    <submittedName>
        <fullName evidence="1">Uncharacterized protein</fullName>
    </submittedName>
</protein>
<comment type="caution">
    <text evidence="1">The sequence shown here is derived from an EMBL/GenBank/DDBJ whole genome shotgun (WGS) entry which is preliminary data.</text>
</comment>
<dbReference type="EMBL" id="JBAPLU010000043">
    <property type="protein sequence ID" value="MEI4274221.1"/>
    <property type="molecule type" value="Genomic_DNA"/>
</dbReference>
<accession>A0ABU8DZG6</accession>